<dbReference type="Gene3D" id="3.30.700.10">
    <property type="entry name" value="Glycoprotein, Type 4 Pilin"/>
    <property type="match status" value="1"/>
</dbReference>
<proteinExistence type="predicted"/>
<evidence type="ECO:0000313" key="7">
    <source>
        <dbReference type="EMBL" id="ANP73952.1"/>
    </source>
</evidence>
<gene>
    <name evidence="7" type="ORF">PA27867_3016</name>
</gene>
<keyword evidence="4 6" id="KW-1133">Transmembrane helix</keyword>
<dbReference type="GO" id="GO:0016020">
    <property type="term" value="C:membrane"/>
    <property type="evidence" value="ECO:0007669"/>
    <property type="project" value="UniProtKB-SubCell"/>
</dbReference>
<comment type="subcellular location">
    <subcellularLocation>
        <location evidence="1">Membrane</location>
        <topology evidence="1">Single-pass membrane protein</topology>
    </subcellularLocation>
</comment>
<protein>
    <recommendedName>
        <fullName evidence="9">Prepilin-type cleavage/methylation domain-containing protein</fullName>
    </recommendedName>
</protein>
<name>A0A1B1BMR3_9MICO</name>
<keyword evidence="2" id="KW-0488">Methylation</keyword>
<feature type="transmembrane region" description="Helical" evidence="6">
    <location>
        <begin position="21"/>
        <end position="47"/>
    </location>
</feature>
<evidence type="ECO:0000256" key="1">
    <source>
        <dbReference type="ARBA" id="ARBA00004167"/>
    </source>
</evidence>
<dbReference type="SUPFAM" id="SSF54523">
    <property type="entry name" value="Pili subunits"/>
    <property type="match status" value="1"/>
</dbReference>
<dbReference type="InterPro" id="IPR012902">
    <property type="entry name" value="N_methyl_site"/>
</dbReference>
<dbReference type="PROSITE" id="PS00409">
    <property type="entry name" value="PROKAR_NTER_METHYL"/>
    <property type="match status" value="1"/>
</dbReference>
<evidence type="ECO:0000256" key="5">
    <source>
        <dbReference type="ARBA" id="ARBA00023136"/>
    </source>
</evidence>
<keyword evidence="5 6" id="KW-0472">Membrane</keyword>
<evidence type="ECO:0000256" key="4">
    <source>
        <dbReference type="ARBA" id="ARBA00022989"/>
    </source>
</evidence>
<dbReference type="EMBL" id="CP016282">
    <property type="protein sequence ID" value="ANP73952.1"/>
    <property type="molecule type" value="Genomic_DNA"/>
</dbReference>
<keyword evidence="3 6" id="KW-0812">Transmembrane</keyword>
<dbReference type="Proteomes" id="UP000092582">
    <property type="component" value="Chromosome 1"/>
</dbReference>
<keyword evidence="8" id="KW-1185">Reference proteome</keyword>
<dbReference type="STRING" id="670052.PA27867_3016"/>
<sequence length="146" mass="14926">MLSRSLAALNRRRTNPDENQKGFTLIELLVVVIIIGILAAIAVPVYLGVQSSAKDSAVTAEFDSMKTAAIAFQTTSTTQALPANLAAIAGTIVPNATNYTTAPVLSTSGGTPPTAFCIIGQATNGHWVKVTGTTSPVVTPAAATCP</sequence>
<evidence type="ECO:0000313" key="8">
    <source>
        <dbReference type="Proteomes" id="UP000092582"/>
    </source>
</evidence>
<evidence type="ECO:0008006" key="9">
    <source>
        <dbReference type="Google" id="ProtNLM"/>
    </source>
</evidence>
<dbReference type="KEGG" id="cart:PA27867_3016"/>
<evidence type="ECO:0000256" key="2">
    <source>
        <dbReference type="ARBA" id="ARBA00022481"/>
    </source>
</evidence>
<dbReference type="InterPro" id="IPR045584">
    <property type="entry name" value="Pilin-like"/>
</dbReference>
<organism evidence="7 8">
    <name type="scientific">Cryobacterium arcticum</name>
    <dbReference type="NCBI Taxonomy" id="670052"/>
    <lineage>
        <taxon>Bacteria</taxon>
        <taxon>Bacillati</taxon>
        <taxon>Actinomycetota</taxon>
        <taxon>Actinomycetes</taxon>
        <taxon>Micrococcales</taxon>
        <taxon>Microbacteriaceae</taxon>
        <taxon>Cryobacterium</taxon>
    </lineage>
</organism>
<dbReference type="AlphaFoldDB" id="A0A1B1BMR3"/>
<evidence type="ECO:0000256" key="3">
    <source>
        <dbReference type="ARBA" id="ARBA00022692"/>
    </source>
</evidence>
<dbReference type="PANTHER" id="PTHR30093">
    <property type="entry name" value="GENERAL SECRETION PATHWAY PROTEIN G"/>
    <property type="match status" value="1"/>
</dbReference>
<dbReference type="Pfam" id="PF07963">
    <property type="entry name" value="N_methyl"/>
    <property type="match status" value="1"/>
</dbReference>
<dbReference type="NCBIfam" id="TIGR02532">
    <property type="entry name" value="IV_pilin_GFxxxE"/>
    <property type="match status" value="1"/>
</dbReference>
<dbReference type="PANTHER" id="PTHR30093:SF44">
    <property type="entry name" value="TYPE II SECRETION SYSTEM CORE PROTEIN G"/>
    <property type="match status" value="1"/>
</dbReference>
<evidence type="ECO:0000256" key="6">
    <source>
        <dbReference type="SAM" id="Phobius"/>
    </source>
</evidence>
<accession>A0A1B1BMR3</accession>
<dbReference type="RefSeq" id="WP_066597738.1">
    <property type="nucleotide sequence ID" value="NZ_CP016282.1"/>
</dbReference>
<reference evidence="7 8" key="1">
    <citation type="submission" date="2016-06" db="EMBL/GenBank/DDBJ databases">
        <title>Genome sequencing of Cryobacterium arcticum PAMC 27867.</title>
        <authorList>
            <person name="Lee J."/>
            <person name="Kim O.-S."/>
        </authorList>
    </citation>
    <scope>NUCLEOTIDE SEQUENCE [LARGE SCALE GENOMIC DNA]</scope>
    <source>
        <strain evidence="7 8">PAMC 27867</strain>
    </source>
</reference>